<feature type="compositionally biased region" description="Basic residues" evidence="3">
    <location>
        <begin position="157"/>
        <end position="167"/>
    </location>
</feature>
<feature type="compositionally biased region" description="Basic and acidic residues" evidence="3">
    <location>
        <begin position="45"/>
        <end position="66"/>
    </location>
</feature>
<feature type="domain" description="Ras-GEF" evidence="4">
    <location>
        <begin position="689"/>
        <end position="920"/>
    </location>
</feature>
<dbReference type="Gene3D" id="1.10.840.10">
    <property type="entry name" value="Ras guanine-nucleotide exchange factors catalytic domain"/>
    <property type="match status" value="1"/>
</dbReference>
<feature type="region of interest" description="Disordered" evidence="3">
    <location>
        <begin position="241"/>
        <end position="285"/>
    </location>
</feature>
<dbReference type="Pfam" id="PF00618">
    <property type="entry name" value="RasGEF_N"/>
    <property type="match status" value="1"/>
</dbReference>
<feature type="domain" description="N-terminal Ras-GEF" evidence="5">
    <location>
        <begin position="521"/>
        <end position="654"/>
    </location>
</feature>
<dbReference type="CDD" id="cd06224">
    <property type="entry name" value="REM"/>
    <property type="match status" value="1"/>
</dbReference>
<reference evidence="6" key="1">
    <citation type="submission" date="2022-08" db="EMBL/GenBank/DDBJ databases">
        <title>Novel sulphate-reducing endosymbionts in the free-living metamonad Anaeramoeba.</title>
        <authorList>
            <person name="Jerlstrom-Hultqvist J."/>
            <person name="Cepicka I."/>
            <person name="Gallot-Lavallee L."/>
            <person name="Salas-Leiva D."/>
            <person name="Curtis B.A."/>
            <person name="Zahonova K."/>
            <person name="Pipaliya S."/>
            <person name="Dacks J."/>
            <person name="Roger A.J."/>
        </authorList>
    </citation>
    <scope>NUCLEOTIDE SEQUENCE</scope>
    <source>
        <strain evidence="6">Busselton2</strain>
    </source>
</reference>
<name>A0AAV7YNU9_9EUKA</name>
<dbReference type="SUPFAM" id="SSF48366">
    <property type="entry name" value="Ras GEF"/>
    <property type="match status" value="1"/>
</dbReference>
<feature type="compositionally biased region" description="Basic and acidic residues" evidence="3">
    <location>
        <begin position="241"/>
        <end position="279"/>
    </location>
</feature>
<dbReference type="PROSITE" id="PS50896">
    <property type="entry name" value="LISH"/>
    <property type="match status" value="1"/>
</dbReference>
<accession>A0AAV7YNU9</accession>
<gene>
    <name evidence="6" type="ORF">M0812_23451</name>
</gene>
<dbReference type="CDD" id="cd00155">
    <property type="entry name" value="RasGEF"/>
    <property type="match status" value="1"/>
</dbReference>
<evidence type="ECO:0000313" key="6">
    <source>
        <dbReference type="EMBL" id="KAJ3430444.1"/>
    </source>
</evidence>
<dbReference type="InterPro" id="IPR036964">
    <property type="entry name" value="RASGEF_cat_dom_sf"/>
</dbReference>
<dbReference type="InterPro" id="IPR006594">
    <property type="entry name" value="LisH"/>
</dbReference>
<dbReference type="Pfam" id="PF00617">
    <property type="entry name" value="RasGEF"/>
    <property type="match status" value="1"/>
</dbReference>
<dbReference type="InterPro" id="IPR001895">
    <property type="entry name" value="RASGEF_cat_dom"/>
</dbReference>
<keyword evidence="1 2" id="KW-0344">Guanine-nucleotide releasing factor</keyword>
<dbReference type="GO" id="GO:0005886">
    <property type="term" value="C:plasma membrane"/>
    <property type="evidence" value="ECO:0007669"/>
    <property type="project" value="TreeGrafter"/>
</dbReference>
<dbReference type="GO" id="GO:0007265">
    <property type="term" value="P:Ras protein signal transduction"/>
    <property type="evidence" value="ECO:0007669"/>
    <property type="project" value="TreeGrafter"/>
</dbReference>
<dbReference type="SMART" id="SM00229">
    <property type="entry name" value="RasGEFN"/>
    <property type="match status" value="1"/>
</dbReference>
<dbReference type="PANTHER" id="PTHR23113">
    <property type="entry name" value="GUANINE NUCLEOTIDE EXCHANGE FACTOR"/>
    <property type="match status" value="1"/>
</dbReference>
<dbReference type="InterPro" id="IPR008937">
    <property type="entry name" value="Ras-like_GEF"/>
</dbReference>
<dbReference type="PANTHER" id="PTHR23113:SF366">
    <property type="entry name" value="RAS GUANINE NUCLEOTIDE EXCHANGE FACTOR R"/>
    <property type="match status" value="1"/>
</dbReference>
<evidence type="ECO:0000256" key="2">
    <source>
        <dbReference type="PROSITE-ProRule" id="PRU00168"/>
    </source>
</evidence>
<feature type="region of interest" description="Disordered" evidence="3">
    <location>
        <begin position="149"/>
        <end position="206"/>
    </location>
</feature>
<dbReference type="SMART" id="SM00667">
    <property type="entry name" value="LisH"/>
    <property type="match status" value="1"/>
</dbReference>
<dbReference type="EMBL" id="JANTQA010000051">
    <property type="protein sequence ID" value="KAJ3430444.1"/>
    <property type="molecule type" value="Genomic_DNA"/>
</dbReference>
<proteinExistence type="predicted"/>
<dbReference type="Gene3D" id="1.20.870.10">
    <property type="entry name" value="Son of sevenless (SoS) protein Chain: S domain 1"/>
    <property type="match status" value="1"/>
</dbReference>
<organism evidence="6 7">
    <name type="scientific">Anaeramoeba flamelloides</name>
    <dbReference type="NCBI Taxonomy" id="1746091"/>
    <lineage>
        <taxon>Eukaryota</taxon>
        <taxon>Metamonada</taxon>
        <taxon>Anaeramoebidae</taxon>
        <taxon>Anaeramoeba</taxon>
    </lineage>
</organism>
<dbReference type="PROSITE" id="PS50212">
    <property type="entry name" value="RASGEF_NTER"/>
    <property type="match status" value="1"/>
</dbReference>
<dbReference type="AlphaFoldDB" id="A0AAV7YNU9"/>
<dbReference type="SMART" id="SM00147">
    <property type="entry name" value="RasGEF"/>
    <property type="match status" value="1"/>
</dbReference>
<dbReference type="PROSITE" id="PS50009">
    <property type="entry name" value="RASGEF_CAT"/>
    <property type="match status" value="1"/>
</dbReference>
<feature type="compositionally biased region" description="Polar residues" evidence="3">
    <location>
        <begin position="170"/>
        <end position="180"/>
    </location>
</feature>
<evidence type="ECO:0000259" key="4">
    <source>
        <dbReference type="PROSITE" id="PS50009"/>
    </source>
</evidence>
<evidence type="ECO:0000259" key="5">
    <source>
        <dbReference type="PROSITE" id="PS50212"/>
    </source>
</evidence>
<feature type="compositionally biased region" description="Basic residues" evidence="3">
    <location>
        <begin position="67"/>
        <end position="80"/>
    </location>
</feature>
<feature type="region of interest" description="Disordered" evidence="3">
    <location>
        <begin position="45"/>
        <end position="99"/>
    </location>
</feature>
<dbReference type="InterPro" id="IPR000651">
    <property type="entry name" value="Ras-like_Gua-exchang_fac_N"/>
</dbReference>
<dbReference type="Proteomes" id="UP001146793">
    <property type="component" value="Unassembled WGS sequence"/>
</dbReference>
<evidence type="ECO:0000256" key="1">
    <source>
        <dbReference type="ARBA" id="ARBA00022658"/>
    </source>
</evidence>
<sequence length="929" mass="110559">MLEENTCSFKTQTKPIQQKKFLKRPTVLKKFKKLSFKRKEKINKELIKKDIQSNNETKNESLQKENKQKRRWNKKSKVKRNQNQEGNFVDEKKNPNQNNYQEFIENNSYLNEEILLYPKETKSVNKKQNGKHFDGMENIQKWEFSKNVEKQENSTIKKPKSKKKWRLSGKFNSVLTNKSRQSSKKKQVLGQGKANPNQKEKEMEQKQRELEFIKEALYFTKINQQNREKELLILQQKQMKKEKEKEKEKEKKKEKENESDNENENEKGNQDKEENKQNKNQDQTNLKLKFNNEEEDNFFKQKLNITSTDNLNDFLNSSQLGVSHEFAQLQKNKTNETKVTKVPNEIIQTNETNKQDFNEKPKHLWLASVMKSNPQLLELRERSRNLTGQMSFGRLYKTGQTESKQQIGGEKMLTQMLIEYLESEGLCETSQTLQEESKTQRVYHYKKNDQLTSLLYTSVQNVGDIWNVNKDNFVLDQGFDRNVVQIQNRSTKFLMEDDELIDLNIWEEPEDSENNIIYLGKENEIRAATFNKSLEKITEDEKYYDEFSKIFLMTYQSFTTPGKLLYKIFQRIKIPKKINEKMENAKVGGGNYKEKIQGIKKQTYTFLYDWINHHFSDFNEGLIEELNHFINKSLRKNRDIKHIQILRKTIDDQQLGKKKHFISSNNIQPPEPSVPKNIFSKTLTLFDINELEIARQISIIDFEIFSRIQPSELLNCAWAKEKLKHRAKNLLQLIDRFNHMSLWVSTLIIKPERVRDRAKVYTKFVKILDHLYQLNNFHSLMSITAGLSASAVHRLSFTRNEVKDTVMGKFQTLQNIMISKDSYKNYRKELKILKPPCVPFIGIYQTDLTFIEDGNPDYINENLINFSKRKLVYDVIHRIQYFQSSNYNLHPVYQIAHFLNHFHRLDKNELYEWSLKREPRNSIKNDIKY</sequence>
<evidence type="ECO:0000256" key="3">
    <source>
        <dbReference type="SAM" id="MobiDB-lite"/>
    </source>
</evidence>
<dbReference type="GO" id="GO:0005085">
    <property type="term" value="F:guanyl-nucleotide exchange factor activity"/>
    <property type="evidence" value="ECO:0007669"/>
    <property type="project" value="UniProtKB-KW"/>
</dbReference>
<protein>
    <submittedName>
        <fullName evidence="6">Ras guanine nucleotide exchange factor i-related</fullName>
    </submittedName>
</protein>
<evidence type="ECO:0000313" key="7">
    <source>
        <dbReference type="Proteomes" id="UP001146793"/>
    </source>
</evidence>
<dbReference type="InterPro" id="IPR023578">
    <property type="entry name" value="Ras_GEF_dom_sf"/>
</dbReference>
<comment type="caution">
    <text evidence="6">The sequence shown here is derived from an EMBL/GenBank/DDBJ whole genome shotgun (WGS) entry which is preliminary data.</text>
</comment>